<comment type="pathway">
    <text evidence="12">Cell wall biogenesis; peptidoglycan biosynthesis.</text>
</comment>
<keyword evidence="10 14" id="KW-0464">Manganese</keyword>
<dbReference type="InterPro" id="IPR013815">
    <property type="entry name" value="ATP_grasp_subdomain_1"/>
</dbReference>
<dbReference type="GO" id="GO:0071555">
    <property type="term" value="P:cell wall organization"/>
    <property type="evidence" value="ECO:0007669"/>
    <property type="project" value="UniProtKB-KW"/>
</dbReference>
<dbReference type="EC" id="6.3.2.4" evidence="12"/>
<gene>
    <name evidence="12" type="primary">ddl</name>
    <name evidence="17" type="ORF">IV67_GL001604</name>
</gene>
<evidence type="ECO:0000256" key="11">
    <source>
        <dbReference type="ARBA" id="ARBA00023316"/>
    </source>
</evidence>
<dbReference type="NCBIfam" id="TIGR01205">
    <property type="entry name" value="D_ala_D_alaTIGR"/>
    <property type="match status" value="1"/>
</dbReference>
<dbReference type="Gene3D" id="3.30.1490.20">
    <property type="entry name" value="ATP-grasp fold, A domain"/>
    <property type="match status" value="1"/>
</dbReference>
<comment type="function">
    <text evidence="12">Cell wall formation.</text>
</comment>
<dbReference type="Proteomes" id="UP000051673">
    <property type="component" value="Unassembled WGS sequence"/>
</dbReference>
<dbReference type="HAMAP" id="MF_00047">
    <property type="entry name" value="Dala_Dala_lig"/>
    <property type="match status" value="1"/>
</dbReference>
<evidence type="ECO:0000256" key="5">
    <source>
        <dbReference type="ARBA" id="ARBA00022741"/>
    </source>
</evidence>
<dbReference type="NCBIfam" id="NF002528">
    <property type="entry name" value="PRK01966.1-4"/>
    <property type="match status" value="1"/>
</dbReference>
<dbReference type="PROSITE" id="PS00844">
    <property type="entry name" value="DALA_DALA_LIGASE_2"/>
    <property type="match status" value="1"/>
</dbReference>
<comment type="caution">
    <text evidence="17">The sequence shown here is derived from an EMBL/GenBank/DDBJ whole genome shotgun (WGS) entry which is preliminary data.</text>
</comment>
<keyword evidence="9 12" id="KW-0573">Peptidoglycan synthesis</keyword>
<keyword evidence="3 12" id="KW-0436">Ligase</keyword>
<evidence type="ECO:0000256" key="9">
    <source>
        <dbReference type="ARBA" id="ARBA00022984"/>
    </source>
</evidence>
<evidence type="ECO:0000256" key="15">
    <source>
        <dbReference type="PROSITE-ProRule" id="PRU00409"/>
    </source>
</evidence>
<protein>
    <recommendedName>
        <fullName evidence="12">D-alanine--D-alanine ligase</fullName>
        <ecNumber evidence="12">6.3.2.4</ecNumber>
    </recommendedName>
    <alternativeName>
        <fullName evidence="12">D-Ala-D-Ala ligase</fullName>
    </alternativeName>
    <alternativeName>
        <fullName evidence="12">D-alanylalanine synthetase</fullName>
    </alternativeName>
</protein>
<dbReference type="GO" id="GO:0005829">
    <property type="term" value="C:cytosol"/>
    <property type="evidence" value="ECO:0007669"/>
    <property type="project" value="TreeGrafter"/>
</dbReference>
<keyword evidence="5 15" id="KW-0547">Nucleotide-binding</keyword>
<dbReference type="GO" id="GO:0008360">
    <property type="term" value="P:regulation of cell shape"/>
    <property type="evidence" value="ECO:0007669"/>
    <property type="project" value="UniProtKB-KW"/>
</dbReference>
<evidence type="ECO:0000256" key="10">
    <source>
        <dbReference type="ARBA" id="ARBA00023211"/>
    </source>
</evidence>
<keyword evidence="12" id="KW-0963">Cytoplasm</keyword>
<dbReference type="InterPro" id="IPR005905">
    <property type="entry name" value="D_ala_D_ala"/>
</dbReference>
<dbReference type="UniPathway" id="UPA00219"/>
<comment type="cofactor">
    <cofactor evidence="1">
        <name>Mn(2+)</name>
        <dbReference type="ChEBI" id="CHEBI:29035"/>
    </cofactor>
</comment>
<feature type="active site" evidence="13">
    <location>
        <position position="325"/>
    </location>
</feature>
<dbReference type="InterPro" id="IPR011095">
    <property type="entry name" value="Dala_Dala_lig_C"/>
</dbReference>
<dbReference type="InterPro" id="IPR016185">
    <property type="entry name" value="PreATP-grasp_dom_sf"/>
</dbReference>
<dbReference type="EMBL" id="JQCD01000018">
    <property type="protein sequence ID" value="KRN77545.1"/>
    <property type="molecule type" value="Genomic_DNA"/>
</dbReference>
<feature type="domain" description="ATP-grasp" evidence="16">
    <location>
        <begin position="140"/>
        <end position="347"/>
    </location>
</feature>
<evidence type="ECO:0000256" key="12">
    <source>
        <dbReference type="HAMAP-Rule" id="MF_00047"/>
    </source>
</evidence>
<evidence type="ECO:0000313" key="17">
    <source>
        <dbReference type="EMBL" id="KRN77545.1"/>
    </source>
</evidence>
<feature type="binding site" evidence="14">
    <location>
        <position position="301"/>
    </location>
    <ligand>
        <name>Mg(2+)</name>
        <dbReference type="ChEBI" id="CHEBI:18420"/>
        <label>1</label>
    </ligand>
</feature>
<evidence type="ECO:0000256" key="7">
    <source>
        <dbReference type="ARBA" id="ARBA00022842"/>
    </source>
</evidence>
<keyword evidence="18" id="KW-1185">Reference proteome</keyword>
<dbReference type="SUPFAM" id="SSF56059">
    <property type="entry name" value="Glutathione synthetase ATP-binding domain-like"/>
    <property type="match status" value="1"/>
</dbReference>
<evidence type="ECO:0000256" key="1">
    <source>
        <dbReference type="ARBA" id="ARBA00001936"/>
    </source>
</evidence>
<dbReference type="GO" id="GO:0046872">
    <property type="term" value="F:metal ion binding"/>
    <property type="evidence" value="ECO:0007669"/>
    <property type="project" value="UniProtKB-KW"/>
</dbReference>
<dbReference type="STRING" id="1620.IV67_GL001604"/>
<dbReference type="PANTHER" id="PTHR23132">
    <property type="entry name" value="D-ALANINE--D-ALANINE LIGASE"/>
    <property type="match status" value="1"/>
</dbReference>
<feature type="binding site" evidence="14">
    <location>
        <position position="314"/>
    </location>
    <ligand>
        <name>Mg(2+)</name>
        <dbReference type="ChEBI" id="CHEBI:18420"/>
        <label>2</label>
    </ligand>
</feature>
<comment type="subcellular location">
    <subcellularLocation>
        <location evidence="12">Cytoplasm</location>
    </subcellularLocation>
</comment>
<dbReference type="PIRSF" id="PIRSF039102">
    <property type="entry name" value="Ddl/VanB"/>
    <property type="match status" value="1"/>
</dbReference>
<dbReference type="SUPFAM" id="SSF52440">
    <property type="entry name" value="PreATP-grasp domain"/>
    <property type="match status" value="1"/>
</dbReference>
<feature type="binding site" evidence="14">
    <location>
        <position position="316"/>
    </location>
    <ligand>
        <name>Mg(2+)</name>
        <dbReference type="ChEBI" id="CHEBI:18420"/>
        <label>2</label>
    </ligand>
</feature>
<dbReference type="Gene3D" id="3.30.470.20">
    <property type="entry name" value="ATP-grasp fold, B domain"/>
    <property type="match status" value="1"/>
</dbReference>
<dbReference type="GO" id="GO:0009252">
    <property type="term" value="P:peptidoglycan biosynthetic process"/>
    <property type="evidence" value="ECO:0007669"/>
    <property type="project" value="UniProtKB-UniRule"/>
</dbReference>
<feature type="active site" evidence="13">
    <location>
        <position position="17"/>
    </location>
</feature>
<accession>A0A0R2JJU9</accession>
<evidence type="ECO:0000313" key="18">
    <source>
        <dbReference type="Proteomes" id="UP000051673"/>
    </source>
</evidence>
<dbReference type="PATRIC" id="fig|1620.3.peg.1639"/>
<dbReference type="Pfam" id="PF07478">
    <property type="entry name" value="Dala_Dala_lig_C"/>
    <property type="match status" value="1"/>
</dbReference>
<dbReference type="AlphaFoldDB" id="A0A0R2JJU9"/>
<keyword evidence="8 12" id="KW-0133">Cell shape</keyword>
<comment type="cofactor">
    <cofactor evidence="14">
        <name>Mg(2+)</name>
        <dbReference type="ChEBI" id="CHEBI:18420"/>
    </cofactor>
    <cofactor evidence="14">
        <name>Mn(2+)</name>
        <dbReference type="ChEBI" id="CHEBI:29035"/>
    </cofactor>
    <text evidence="14">Binds 2 magnesium or manganese ions per subunit.</text>
</comment>
<comment type="catalytic activity">
    <reaction evidence="12">
        <text>2 D-alanine + ATP = D-alanyl-D-alanine + ADP + phosphate + H(+)</text>
        <dbReference type="Rhea" id="RHEA:11224"/>
        <dbReference type="ChEBI" id="CHEBI:15378"/>
        <dbReference type="ChEBI" id="CHEBI:30616"/>
        <dbReference type="ChEBI" id="CHEBI:43474"/>
        <dbReference type="ChEBI" id="CHEBI:57416"/>
        <dbReference type="ChEBI" id="CHEBI:57822"/>
        <dbReference type="ChEBI" id="CHEBI:456216"/>
        <dbReference type="EC" id="6.3.2.4"/>
    </reaction>
</comment>
<reference evidence="17 18" key="1">
    <citation type="journal article" date="2015" name="Genome Announc.">
        <title>Expanding the biotechnology potential of lactobacilli through comparative genomics of 213 strains and associated genera.</title>
        <authorList>
            <person name="Sun Z."/>
            <person name="Harris H.M."/>
            <person name="McCann A."/>
            <person name="Guo C."/>
            <person name="Argimon S."/>
            <person name="Zhang W."/>
            <person name="Yang X."/>
            <person name="Jeffery I.B."/>
            <person name="Cooney J.C."/>
            <person name="Kagawa T.F."/>
            <person name="Liu W."/>
            <person name="Song Y."/>
            <person name="Salvetti E."/>
            <person name="Wrobel A."/>
            <person name="Rasinkangas P."/>
            <person name="Parkhill J."/>
            <person name="Rea M.C."/>
            <person name="O'Sullivan O."/>
            <person name="Ritari J."/>
            <person name="Douillard F.P."/>
            <person name="Paul Ross R."/>
            <person name="Yang R."/>
            <person name="Briner A.E."/>
            <person name="Felis G.E."/>
            <person name="de Vos W.M."/>
            <person name="Barrangou R."/>
            <person name="Klaenhammer T.R."/>
            <person name="Caufield P.W."/>
            <person name="Cui Y."/>
            <person name="Zhang H."/>
            <person name="O'Toole P.W."/>
        </authorList>
    </citation>
    <scope>NUCLEOTIDE SEQUENCE [LARGE SCALE GENOMIC DNA]</scope>
    <source>
        <strain evidence="17 18">DSM 20014</strain>
    </source>
</reference>
<dbReference type="GO" id="GO:0008716">
    <property type="term" value="F:D-alanine-D-alanine ligase activity"/>
    <property type="evidence" value="ECO:0007669"/>
    <property type="project" value="UniProtKB-UniRule"/>
</dbReference>
<dbReference type="Pfam" id="PF01820">
    <property type="entry name" value="Dala_Dala_lig_N"/>
    <property type="match status" value="1"/>
</dbReference>
<dbReference type="InterPro" id="IPR011127">
    <property type="entry name" value="Dala_Dala_lig_N"/>
</dbReference>
<organism evidence="17 18">
    <name type="scientific">Weissella minor</name>
    <dbReference type="NCBI Taxonomy" id="1620"/>
    <lineage>
        <taxon>Bacteria</taxon>
        <taxon>Bacillati</taxon>
        <taxon>Bacillota</taxon>
        <taxon>Bacilli</taxon>
        <taxon>Lactobacillales</taxon>
        <taxon>Lactobacillaceae</taxon>
        <taxon>Weissella</taxon>
    </lineage>
</organism>
<dbReference type="RefSeq" id="WP_057786698.1">
    <property type="nucleotide sequence ID" value="NZ_CBDALJ010000012.1"/>
</dbReference>
<keyword evidence="11 12" id="KW-0961">Cell wall biogenesis/degradation</keyword>
<keyword evidence="7 14" id="KW-0460">Magnesium</keyword>
<evidence type="ECO:0000256" key="14">
    <source>
        <dbReference type="PIRSR" id="PIRSR039102-3"/>
    </source>
</evidence>
<name>A0A0R2JJU9_9LACO</name>
<dbReference type="InterPro" id="IPR000291">
    <property type="entry name" value="D-Ala_lig_Van_CS"/>
</dbReference>
<dbReference type="PANTHER" id="PTHR23132:SF25">
    <property type="entry name" value="D-ALANINE--D-ALANINE LIGASE A"/>
    <property type="match status" value="1"/>
</dbReference>
<evidence type="ECO:0000256" key="3">
    <source>
        <dbReference type="ARBA" id="ARBA00022598"/>
    </source>
</evidence>
<evidence type="ECO:0000256" key="4">
    <source>
        <dbReference type="ARBA" id="ARBA00022723"/>
    </source>
</evidence>
<keyword evidence="6 15" id="KW-0067">ATP-binding</keyword>
<proteinExistence type="inferred from homology"/>
<dbReference type="PROSITE" id="PS50975">
    <property type="entry name" value="ATP_GRASP"/>
    <property type="match status" value="1"/>
</dbReference>
<dbReference type="Gene3D" id="3.40.50.20">
    <property type="match status" value="1"/>
</dbReference>
<comment type="similarity">
    <text evidence="2 12">Belongs to the D-alanine--D-alanine ligase family.</text>
</comment>
<evidence type="ECO:0000256" key="13">
    <source>
        <dbReference type="PIRSR" id="PIRSR039102-1"/>
    </source>
</evidence>
<evidence type="ECO:0000256" key="6">
    <source>
        <dbReference type="ARBA" id="ARBA00022840"/>
    </source>
</evidence>
<sequence length="382" mass="42488">MSDKLHIAMLFGGNSSEHDVSKRSALNIFEAMDKDKYDVSVFLISKDGIMMTPEDSMRVLQGEPEGPIVEAAKAKMDLSNPLAPIMALTELKDIDLFYPVVHGNLGEDGTLQALFRLLKKPHIGAGVTASALAFDKDLTKRILNQAGVRNTKYFLLTDQNYQDYTYADMVKEVGTSVMFVKAAKQGSSVGIHRVTNEEEFKAGVADALQYDYKVLVEASIDQPWEIEISILGNEEPRASKLGAVVVPKEDVWYDYNNKFVDASGVVFDLPVEVEDDLANEITQMALDAYKALGLVGLTRMDFLVDKNNVPYLGEPNTLPGFTNISLYPQMWEVSGLSYSDLIDEIINYGLAEFERNNKLSYDFIELGDEKVGTKNYNADRAE</sequence>
<feature type="binding site" evidence="14">
    <location>
        <position position="314"/>
    </location>
    <ligand>
        <name>Mg(2+)</name>
        <dbReference type="ChEBI" id="CHEBI:18420"/>
        <label>1</label>
    </ligand>
</feature>
<dbReference type="GO" id="GO:0005524">
    <property type="term" value="F:ATP binding"/>
    <property type="evidence" value="ECO:0007669"/>
    <property type="project" value="UniProtKB-UniRule"/>
</dbReference>
<evidence type="ECO:0000259" key="16">
    <source>
        <dbReference type="PROSITE" id="PS50975"/>
    </source>
</evidence>
<feature type="active site" evidence="13">
    <location>
        <position position="187"/>
    </location>
</feature>
<dbReference type="PROSITE" id="PS00843">
    <property type="entry name" value="DALA_DALA_LIGASE_1"/>
    <property type="match status" value="1"/>
</dbReference>
<dbReference type="InterPro" id="IPR011761">
    <property type="entry name" value="ATP-grasp"/>
</dbReference>
<evidence type="ECO:0000256" key="8">
    <source>
        <dbReference type="ARBA" id="ARBA00022960"/>
    </source>
</evidence>
<evidence type="ECO:0000256" key="2">
    <source>
        <dbReference type="ARBA" id="ARBA00010871"/>
    </source>
</evidence>
<keyword evidence="4 14" id="KW-0479">Metal-binding</keyword>
<dbReference type="OrthoDB" id="9813261at2"/>